<evidence type="ECO:0000259" key="1">
    <source>
        <dbReference type="Pfam" id="PF01882"/>
    </source>
</evidence>
<proteinExistence type="predicted"/>
<dbReference type="OrthoDB" id="7779014at2"/>
<reference evidence="2 3" key="1">
    <citation type="submission" date="2016-10" db="EMBL/GenBank/DDBJ databases">
        <authorList>
            <person name="de Groot N.N."/>
        </authorList>
    </citation>
    <scope>NUCLEOTIDE SEQUENCE [LARGE SCALE GENOMIC DNA]</scope>
    <source>
        <strain evidence="2 3">DSM 15345</strain>
    </source>
</reference>
<dbReference type="Pfam" id="PF01882">
    <property type="entry name" value="DUF58"/>
    <property type="match status" value="1"/>
</dbReference>
<accession>A0A1H4FIK3</accession>
<name>A0A1H4FIK3_9RHOB</name>
<dbReference type="InterPro" id="IPR036465">
    <property type="entry name" value="vWFA_dom_sf"/>
</dbReference>
<dbReference type="RefSeq" id="WP_093255986.1">
    <property type="nucleotide sequence ID" value="NZ_FNQM01000022.1"/>
</dbReference>
<feature type="domain" description="DUF58" evidence="1">
    <location>
        <begin position="58"/>
        <end position="257"/>
    </location>
</feature>
<evidence type="ECO:0000313" key="2">
    <source>
        <dbReference type="EMBL" id="SEA96588.1"/>
    </source>
</evidence>
<protein>
    <recommendedName>
        <fullName evidence="1">DUF58 domain-containing protein</fullName>
    </recommendedName>
</protein>
<dbReference type="SUPFAM" id="SSF53300">
    <property type="entry name" value="vWA-like"/>
    <property type="match status" value="1"/>
</dbReference>
<dbReference type="STRING" id="89524.SAMN05444370_12231"/>
<gene>
    <name evidence="2" type="ORF">SAMN05444370_12231</name>
</gene>
<dbReference type="PANTHER" id="PTHR33608:SF14">
    <property type="entry name" value="POSSIBLE CONSERVED SECRETED PROTEIN"/>
    <property type="match status" value="1"/>
</dbReference>
<organism evidence="2 3">
    <name type="scientific">Rubrimonas cliftonensis</name>
    <dbReference type="NCBI Taxonomy" id="89524"/>
    <lineage>
        <taxon>Bacteria</taxon>
        <taxon>Pseudomonadati</taxon>
        <taxon>Pseudomonadota</taxon>
        <taxon>Alphaproteobacteria</taxon>
        <taxon>Rhodobacterales</taxon>
        <taxon>Paracoccaceae</taxon>
        <taxon>Rubrimonas</taxon>
    </lineage>
</organism>
<keyword evidence="3" id="KW-1185">Reference proteome</keyword>
<dbReference type="Proteomes" id="UP000198703">
    <property type="component" value="Unassembled WGS sequence"/>
</dbReference>
<sequence>MSTVGADAGAATATLFEALAWRLRARQPGARLGRQRGRQRGAGDAFADVAPLMRWPDPRRIDLRRSALDPFGEVFVRRFETPAAVDVTVLLDWSGSLAASAAADRRAMAAILAAGLAQAAARAGDRVSIVAAPGDGAAVMIRPPTRRADADAILDALAALPPRGGDAEPLRAAAAETPLRGALVFLVSDFELSPEALDDVLGTLDGRDVVPLWLRDTGLDRIAPRWGVSEIVDPETGAARLALTRPALARRHAAARVAAAAALETVFAAHGRAPIMLADQIDVAELAAALGEAAL</sequence>
<dbReference type="Gene3D" id="3.40.50.410">
    <property type="entry name" value="von Willebrand factor, type A domain"/>
    <property type="match status" value="1"/>
</dbReference>
<dbReference type="EMBL" id="FNQM01000022">
    <property type="protein sequence ID" value="SEA96588.1"/>
    <property type="molecule type" value="Genomic_DNA"/>
</dbReference>
<dbReference type="AlphaFoldDB" id="A0A1H4FIK3"/>
<evidence type="ECO:0000313" key="3">
    <source>
        <dbReference type="Proteomes" id="UP000198703"/>
    </source>
</evidence>
<dbReference type="PANTHER" id="PTHR33608">
    <property type="entry name" value="BLL2464 PROTEIN"/>
    <property type="match status" value="1"/>
</dbReference>
<dbReference type="InterPro" id="IPR002881">
    <property type="entry name" value="DUF58"/>
</dbReference>